<dbReference type="GO" id="GO:0016020">
    <property type="term" value="C:membrane"/>
    <property type="evidence" value="ECO:0007669"/>
    <property type="project" value="UniProtKB-SubCell"/>
</dbReference>
<keyword evidence="5 7" id="KW-0472">Membrane</keyword>
<evidence type="ECO:0000256" key="7">
    <source>
        <dbReference type="SAM" id="Phobius"/>
    </source>
</evidence>
<dbReference type="KEGG" id="liu:OU989_18315"/>
<dbReference type="InterPro" id="IPR023353">
    <property type="entry name" value="LemA-like_dom_sf"/>
</dbReference>
<dbReference type="AlphaFoldDB" id="A0AAJ5USR4"/>
<evidence type="ECO:0000256" key="6">
    <source>
        <dbReference type="SAM" id="Coils"/>
    </source>
</evidence>
<proteinExistence type="inferred from homology"/>
<keyword evidence="6" id="KW-0175">Coiled coil</keyword>
<evidence type="ECO:0000256" key="4">
    <source>
        <dbReference type="ARBA" id="ARBA00022989"/>
    </source>
</evidence>
<comment type="subcellular location">
    <subcellularLocation>
        <location evidence="1">Membrane</location>
        <topology evidence="1">Single-pass membrane protein</topology>
    </subcellularLocation>
</comment>
<evidence type="ECO:0000256" key="1">
    <source>
        <dbReference type="ARBA" id="ARBA00004167"/>
    </source>
</evidence>
<reference evidence="8" key="1">
    <citation type="submission" date="2022-11" db="EMBL/GenBank/DDBJ databases">
        <title>Lysinibacillus irui.</title>
        <authorList>
            <person name="Akintayo S.O."/>
        </authorList>
    </citation>
    <scope>NUCLEOTIDE SEQUENCE</scope>
    <source>
        <strain evidence="8">IRB4-01</strain>
    </source>
</reference>
<dbReference type="Pfam" id="PF04011">
    <property type="entry name" value="LemA"/>
    <property type="match status" value="1"/>
</dbReference>
<feature type="transmembrane region" description="Helical" evidence="7">
    <location>
        <begin position="6"/>
        <end position="23"/>
    </location>
</feature>
<evidence type="ECO:0000256" key="3">
    <source>
        <dbReference type="ARBA" id="ARBA00022692"/>
    </source>
</evidence>
<evidence type="ECO:0000256" key="2">
    <source>
        <dbReference type="ARBA" id="ARBA00008854"/>
    </source>
</evidence>
<dbReference type="Gene3D" id="1.20.1440.20">
    <property type="entry name" value="LemA-like domain"/>
    <property type="match status" value="1"/>
</dbReference>
<evidence type="ECO:0000313" key="9">
    <source>
        <dbReference type="Proteomes" id="UP001219585"/>
    </source>
</evidence>
<keyword evidence="3 7" id="KW-0812">Transmembrane</keyword>
<keyword evidence="4 7" id="KW-1133">Transmembrane helix</keyword>
<organism evidence="8 9">
    <name type="scientific">Lysinibacillus irui</name>
    <dbReference type="NCBI Taxonomy" id="2998077"/>
    <lineage>
        <taxon>Bacteria</taxon>
        <taxon>Bacillati</taxon>
        <taxon>Bacillota</taxon>
        <taxon>Bacilli</taxon>
        <taxon>Bacillales</taxon>
        <taxon>Bacillaceae</taxon>
        <taxon>Lysinibacillus</taxon>
    </lineage>
</organism>
<dbReference type="PANTHER" id="PTHR34478:SF2">
    <property type="entry name" value="MEMBRANE PROTEIN"/>
    <property type="match status" value="1"/>
</dbReference>
<protein>
    <submittedName>
        <fullName evidence="8">LemA family protein</fullName>
    </submittedName>
</protein>
<dbReference type="EMBL" id="CP113527">
    <property type="protein sequence ID" value="WDV06193.1"/>
    <property type="molecule type" value="Genomic_DNA"/>
</dbReference>
<dbReference type="PANTHER" id="PTHR34478">
    <property type="entry name" value="PROTEIN LEMA"/>
    <property type="match status" value="1"/>
</dbReference>
<sequence>MKKSFGPIAVIVIIFVVIALLFIPKYNSLVSAEENVDSKWAQVENQLQRRFDLIPNLVESVKGYANHEQEVITSITEARAQMGSANSPQEQAVANDALTGALSRLLVVVENYPNLKADANFRQLMDELAGTENRLAVAREDYNNEVQQFNKHVKRFPGNLVAGMFGFEQKEYFKAAAGADKAPSIDFSQSSGTH</sequence>
<dbReference type="Proteomes" id="UP001219585">
    <property type="component" value="Chromosome"/>
</dbReference>
<name>A0AAJ5USR4_9BACI</name>
<feature type="coiled-coil region" evidence="6">
    <location>
        <begin position="121"/>
        <end position="148"/>
    </location>
</feature>
<gene>
    <name evidence="8" type="ORF">OU989_18315</name>
</gene>
<evidence type="ECO:0000313" key="8">
    <source>
        <dbReference type="EMBL" id="WDV06193.1"/>
    </source>
</evidence>
<comment type="similarity">
    <text evidence="2">Belongs to the LemA family.</text>
</comment>
<dbReference type="InterPro" id="IPR007156">
    <property type="entry name" value="MamQ_LemA"/>
</dbReference>
<dbReference type="SUPFAM" id="SSF140478">
    <property type="entry name" value="LemA-like"/>
    <property type="match status" value="1"/>
</dbReference>
<accession>A0AAJ5USR4</accession>
<evidence type="ECO:0000256" key="5">
    <source>
        <dbReference type="ARBA" id="ARBA00023136"/>
    </source>
</evidence>
<dbReference type="RefSeq" id="WP_274794379.1">
    <property type="nucleotide sequence ID" value="NZ_CP113527.1"/>
</dbReference>